<dbReference type="Proteomes" id="UP001295684">
    <property type="component" value="Unassembled WGS sequence"/>
</dbReference>
<proteinExistence type="predicted"/>
<accession>A0AAD1XSJ3</accession>
<comment type="caution">
    <text evidence="1">The sequence shown here is derived from an EMBL/GenBank/DDBJ whole genome shotgun (WGS) entry which is preliminary data.</text>
</comment>
<dbReference type="EMBL" id="CAMPGE010019767">
    <property type="protein sequence ID" value="CAI2378078.1"/>
    <property type="molecule type" value="Genomic_DNA"/>
</dbReference>
<reference evidence="1" key="1">
    <citation type="submission" date="2023-07" db="EMBL/GenBank/DDBJ databases">
        <authorList>
            <consortium name="AG Swart"/>
            <person name="Singh M."/>
            <person name="Singh A."/>
            <person name="Seah K."/>
            <person name="Emmerich C."/>
        </authorList>
    </citation>
    <scope>NUCLEOTIDE SEQUENCE</scope>
    <source>
        <strain evidence="1">DP1</strain>
    </source>
</reference>
<protein>
    <submittedName>
        <fullName evidence="1">Uncharacterized protein</fullName>
    </submittedName>
</protein>
<gene>
    <name evidence="1" type="ORF">ECRASSUSDP1_LOCUS19470</name>
</gene>
<evidence type="ECO:0000313" key="2">
    <source>
        <dbReference type="Proteomes" id="UP001295684"/>
    </source>
</evidence>
<dbReference type="AlphaFoldDB" id="A0AAD1XSJ3"/>
<sequence length="279" mass="32961">MEPVDESSLPAGDQDSWYLDQLENIIFKAETIYARRWFNVFHIKHTHHMLNATSTGSWGIGGMNSLLQRDKRVLIEHIRLRQPIQEISSFYIMFCPDKDFSKLLFKFFKSSNCIRKLTSLFVCQIHWTFHIRHDKMIKNICTNLWKVTCDLGFQYFNIGPTHIRKLMISGKHLAKISFNYCCIADQEWGPTFNNYDPTIRLRIMEFTQCFPAKVQRDGRCELYTNIISGIVGSKFRDTLKVRISWLDGGYMYNDHCHPNNQTMDYDPSYYQIFYPTLLS</sequence>
<name>A0AAD1XSJ3_EUPCR</name>
<keyword evidence="2" id="KW-1185">Reference proteome</keyword>
<organism evidence="1 2">
    <name type="scientific">Euplotes crassus</name>
    <dbReference type="NCBI Taxonomy" id="5936"/>
    <lineage>
        <taxon>Eukaryota</taxon>
        <taxon>Sar</taxon>
        <taxon>Alveolata</taxon>
        <taxon>Ciliophora</taxon>
        <taxon>Intramacronucleata</taxon>
        <taxon>Spirotrichea</taxon>
        <taxon>Hypotrichia</taxon>
        <taxon>Euplotida</taxon>
        <taxon>Euplotidae</taxon>
        <taxon>Moneuplotes</taxon>
    </lineage>
</organism>
<evidence type="ECO:0000313" key="1">
    <source>
        <dbReference type="EMBL" id="CAI2378078.1"/>
    </source>
</evidence>